<feature type="domain" description="Thioredoxin" evidence="6">
    <location>
        <begin position="21"/>
        <end position="220"/>
    </location>
</feature>
<dbReference type="EMBL" id="JANZXA010000001">
    <property type="protein sequence ID" value="MCT2398571.1"/>
    <property type="molecule type" value="Genomic_DNA"/>
</dbReference>
<sequence length="224" mass="24450">MKQENRTMKPSLFRMALTGALAFAASLAPVAATAQKSGNEARSAKAQELRERIRTDPLAPTTGARNGDVTVVVFSDYQCPYCRRFNDTLDALVKADPKVRVVYRDWPIQGPASVLAARATIAAQYQNKHAALHAALMAGPVRLDEATIKHAAREAKVDWNRLQTDMKAHKSEIDGLLVRNYQYARIMGLEGTPGLLIGPYLVPGAVDLATLRQTVANARKEGAR</sequence>
<keyword evidence="8" id="KW-1185">Reference proteome</keyword>
<accession>A0ABT2I198</accession>
<comment type="caution">
    <text evidence="7">The sequence shown here is derived from an EMBL/GenBank/DDBJ whole genome shotgun (WGS) entry which is preliminary data.</text>
</comment>
<dbReference type="PANTHER" id="PTHR13887">
    <property type="entry name" value="GLUTATHIONE S-TRANSFERASE KAPPA"/>
    <property type="match status" value="1"/>
</dbReference>
<dbReference type="SUPFAM" id="SSF52833">
    <property type="entry name" value="Thioredoxin-like"/>
    <property type="match status" value="1"/>
</dbReference>
<proteinExistence type="predicted"/>
<gene>
    <name evidence="7" type="ORF">NZK81_03315</name>
</gene>
<dbReference type="Pfam" id="PF01323">
    <property type="entry name" value="DSBA"/>
    <property type="match status" value="1"/>
</dbReference>
<feature type="chain" id="PRO_5045367136" evidence="5">
    <location>
        <begin position="25"/>
        <end position="224"/>
    </location>
</feature>
<dbReference type="InterPro" id="IPR001853">
    <property type="entry name" value="DSBA-like_thioredoxin_dom"/>
</dbReference>
<dbReference type="Proteomes" id="UP001165583">
    <property type="component" value="Unassembled WGS sequence"/>
</dbReference>
<keyword evidence="3" id="KW-1015">Disulfide bond</keyword>
<evidence type="ECO:0000256" key="3">
    <source>
        <dbReference type="ARBA" id="ARBA00023157"/>
    </source>
</evidence>
<dbReference type="PANTHER" id="PTHR13887:SF14">
    <property type="entry name" value="DISULFIDE BOND FORMATION PROTEIN D"/>
    <property type="match status" value="1"/>
</dbReference>
<keyword evidence="2" id="KW-0560">Oxidoreductase</keyword>
<organism evidence="7 8">
    <name type="scientific">Novosphingobium mangrovi</name>
    <name type="common">ex Huang et al. 2023</name>
    <dbReference type="NCBI Taxonomy" id="2976432"/>
    <lineage>
        <taxon>Bacteria</taxon>
        <taxon>Pseudomonadati</taxon>
        <taxon>Pseudomonadota</taxon>
        <taxon>Alphaproteobacteria</taxon>
        <taxon>Sphingomonadales</taxon>
        <taxon>Sphingomonadaceae</taxon>
        <taxon>Novosphingobium</taxon>
    </lineage>
</organism>
<evidence type="ECO:0000313" key="7">
    <source>
        <dbReference type="EMBL" id="MCT2398571.1"/>
    </source>
</evidence>
<evidence type="ECO:0000256" key="2">
    <source>
        <dbReference type="ARBA" id="ARBA00023002"/>
    </source>
</evidence>
<dbReference type="RefSeq" id="WP_260043786.1">
    <property type="nucleotide sequence ID" value="NZ_JANZXA010000001.1"/>
</dbReference>
<keyword evidence="1 5" id="KW-0732">Signal</keyword>
<dbReference type="InterPro" id="IPR013766">
    <property type="entry name" value="Thioredoxin_domain"/>
</dbReference>
<name>A0ABT2I198_9SPHN</name>
<evidence type="ECO:0000256" key="4">
    <source>
        <dbReference type="ARBA" id="ARBA00023284"/>
    </source>
</evidence>
<protein>
    <submittedName>
        <fullName evidence="7">DsbA family protein</fullName>
    </submittedName>
</protein>
<dbReference type="Gene3D" id="3.40.30.10">
    <property type="entry name" value="Glutaredoxin"/>
    <property type="match status" value="1"/>
</dbReference>
<evidence type="ECO:0000259" key="6">
    <source>
        <dbReference type="PROSITE" id="PS51352"/>
    </source>
</evidence>
<reference evidence="7" key="1">
    <citation type="submission" date="2022-09" db="EMBL/GenBank/DDBJ databases">
        <title>Novosphingobium sp. Nov., a polycyclic aromatic hydrocarbon-degrading bacterium isolated form mangrove sediments in HongKong.</title>
        <authorList>
            <person name="Hu Z."/>
        </authorList>
    </citation>
    <scope>NUCLEOTIDE SEQUENCE</scope>
    <source>
        <strain evidence="7">HK4-1</strain>
    </source>
</reference>
<evidence type="ECO:0000313" key="8">
    <source>
        <dbReference type="Proteomes" id="UP001165583"/>
    </source>
</evidence>
<dbReference type="PROSITE" id="PS51352">
    <property type="entry name" value="THIOREDOXIN_2"/>
    <property type="match status" value="1"/>
</dbReference>
<evidence type="ECO:0000256" key="5">
    <source>
        <dbReference type="SAM" id="SignalP"/>
    </source>
</evidence>
<keyword evidence="4" id="KW-0676">Redox-active center</keyword>
<dbReference type="CDD" id="cd03023">
    <property type="entry name" value="DsbA_Com1_like"/>
    <property type="match status" value="1"/>
</dbReference>
<evidence type="ECO:0000256" key="1">
    <source>
        <dbReference type="ARBA" id="ARBA00022729"/>
    </source>
</evidence>
<dbReference type="InterPro" id="IPR036249">
    <property type="entry name" value="Thioredoxin-like_sf"/>
</dbReference>
<feature type="signal peptide" evidence="5">
    <location>
        <begin position="1"/>
        <end position="24"/>
    </location>
</feature>